<dbReference type="Pfam" id="PF02424">
    <property type="entry name" value="ApbE"/>
    <property type="match status" value="1"/>
</dbReference>
<dbReference type="EMBL" id="FQWQ01000001">
    <property type="protein sequence ID" value="SHG91142.1"/>
    <property type="molecule type" value="Genomic_DNA"/>
</dbReference>
<dbReference type="PANTHER" id="PTHR30040">
    <property type="entry name" value="THIAMINE BIOSYNTHESIS LIPOPROTEIN APBE"/>
    <property type="match status" value="1"/>
</dbReference>
<evidence type="ECO:0000256" key="4">
    <source>
        <dbReference type="ARBA" id="ARBA00022679"/>
    </source>
</evidence>
<evidence type="ECO:0000256" key="3">
    <source>
        <dbReference type="ARBA" id="ARBA00022630"/>
    </source>
</evidence>
<evidence type="ECO:0000256" key="1">
    <source>
        <dbReference type="ARBA" id="ARBA00011955"/>
    </source>
</evidence>
<dbReference type="GO" id="GO:0016740">
    <property type="term" value="F:transferase activity"/>
    <property type="evidence" value="ECO:0007669"/>
    <property type="project" value="UniProtKB-UniRule"/>
</dbReference>
<reference evidence="12 13" key="1">
    <citation type="submission" date="2016-11" db="EMBL/GenBank/DDBJ databases">
        <authorList>
            <person name="Jaros S."/>
            <person name="Januszkiewicz K."/>
            <person name="Wedrychowicz H."/>
        </authorList>
    </citation>
    <scope>NUCLEOTIDE SEQUENCE [LARGE SCALE GENOMIC DNA]</scope>
    <source>
        <strain evidence="12 13">DSM 24574</strain>
    </source>
</reference>
<dbReference type="SUPFAM" id="SSF143631">
    <property type="entry name" value="ApbE-like"/>
    <property type="match status" value="1"/>
</dbReference>
<comment type="cofactor">
    <cofactor evidence="11">
        <name>Mg(2+)</name>
        <dbReference type="ChEBI" id="CHEBI:18420"/>
    </cofactor>
    <cofactor evidence="11">
        <name>Mn(2+)</name>
        <dbReference type="ChEBI" id="CHEBI:29035"/>
    </cofactor>
    <text evidence="11">Magnesium. Can also use manganese.</text>
</comment>
<dbReference type="STRING" id="947013.SAMN04488109_2439"/>
<evidence type="ECO:0000256" key="8">
    <source>
        <dbReference type="ARBA" id="ARBA00031306"/>
    </source>
</evidence>
<name>A0A1M5NNN8_9BACT</name>
<evidence type="ECO:0000313" key="13">
    <source>
        <dbReference type="Proteomes" id="UP000184212"/>
    </source>
</evidence>
<dbReference type="GO" id="GO:0046872">
    <property type="term" value="F:metal ion binding"/>
    <property type="evidence" value="ECO:0007669"/>
    <property type="project" value="UniProtKB-UniRule"/>
</dbReference>
<evidence type="ECO:0000256" key="9">
    <source>
        <dbReference type="ARBA" id="ARBA00048540"/>
    </source>
</evidence>
<proteinExistence type="inferred from homology"/>
<feature type="binding site" evidence="11">
    <location>
        <position position="186"/>
    </location>
    <ligand>
        <name>Mg(2+)</name>
        <dbReference type="ChEBI" id="CHEBI:18420"/>
    </ligand>
</feature>
<dbReference type="Proteomes" id="UP000184212">
    <property type="component" value="Unassembled WGS sequence"/>
</dbReference>
<dbReference type="EC" id="2.7.1.180" evidence="1 10"/>
<dbReference type="PANTHER" id="PTHR30040:SF2">
    <property type="entry name" value="FAD:PROTEIN FMN TRANSFERASE"/>
    <property type="match status" value="1"/>
</dbReference>
<evidence type="ECO:0000313" key="12">
    <source>
        <dbReference type="EMBL" id="SHG91142.1"/>
    </source>
</evidence>
<comment type="similarity">
    <text evidence="10">Belongs to the ApbE family.</text>
</comment>
<feature type="binding site" evidence="11">
    <location>
        <position position="303"/>
    </location>
    <ligand>
        <name>Mg(2+)</name>
        <dbReference type="ChEBI" id="CHEBI:18420"/>
    </ligand>
</feature>
<dbReference type="RefSeq" id="WP_143164876.1">
    <property type="nucleotide sequence ID" value="NZ_FQWQ01000001.1"/>
</dbReference>
<keyword evidence="13" id="KW-1185">Reference proteome</keyword>
<dbReference type="Gene3D" id="3.10.520.10">
    <property type="entry name" value="ApbE-like domains"/>
    <property type="match status" value="1"/>
</dbReference>
<accession>A0A1M5NNN8</accession>
<evidence type="ECO:0000256" key="2">
    <source>
        <dbReference type="ARBA" id="ARBA00016337"/>
    </source>
</evidence>
<keyword evidence="7 10" id="KW-0460">Magnesium</keyword>
<evidence type="ECO:0000256" key="11">
    <source>
        <dbReference type="PIRSR" id="PIRSR006268-2"/>
    </source>
</evidence>
<keyword evidence="12" id="KW-0449">Lipoprotein</keyword>
<gene>
    <name evidence="12" type="ORF">SAMN04488109_2439</name>
</gene>
<evidence type="ECO:0000256" key="7">
    <source>
        <dbReference type="ARBA" id="ARBA00022842"/>
    </source>
</evidence>
<protein>
    <recommendedName>
        <fullName evidence="2 10">FAD:protein FMN transferase</fullName>
        <ecNumber evidence="1 10">2.7.1.180</ecNumber>
    </recommendedName>
    <alternativeName>
        <fullName evidence="8 10">Flavin transferase</fullName>
    </alternativeName>
</protein>
<dbReference type="InterPro" id="IPR024932">
    <property type="entry name" value="ApbE"/>
</dbReference>
<keyword evidence="6 10" id="KW-0274">FAD</keyword>
<evidence type="ECO:0000256" key="5">
    <source>
        <dbReference type="ARBA" id="ARBA00022723"/>
    </source>
</evidence>
<keyword evidence="5 10" id="KW-0479">Metal-binding</keyword>
<dbReference type="PIRSF" id="PIRSF006268">
    <property type="entry name" value="ApbE"/>
    <property type="match status" value="1"/>
</dbReference>
<keyword evidence="4 10" id="KW-0808">Transferase</keyword>
<keyword evidence="3 10" id="KW-0285">Flavoprotein</keyword>
<sequence>MLHLDIFYTLQHYFLMEHRLQRILPSFLLVILIAGTAFQRKAPVPLRMEGATMGTTYHITYFDKKKRDFKKSVDSLLVVVNQSINTYDPRAEVSLFNKSAKGVAIRLPYLYPPIKKAHEVYTASRGAFDLTVMPLVNAWGFGPAKPMRPDSSKIDSLRTFVGFQKIRYTTDSVVKSDPRVQLDFGGIGQGYGADVIAGFLESKGITDMLVELGGEGMAVGHNLASGKPWQVGIIDPRSTIDHQFFKAYVTVKDRSFTTAGNYFNYYEIDGRKYSHTIDPKTGFPAQRALLSASVFAADCMTADAWDTAFMVMGHEKAIELLKQHPELDAILIYSLPDGKLETYATPGLKTSVIIEP</sequence>
<comment type="catalytic activity">
    <reaction evidence="9 10">
        <text>L-threonyl-[protein] + FAD = FMN-L-threonyl-[protein] + AMP + H(+)</text>
        <dbReference type="Rhea" id="RHEA:36847"/>
        <dbReference type="Rhea" id="RHEA-COMP:11060"/>
        <dbReference type="Rhea" id="RHEA-COMP:11061"/>
        <dbReference type="ChEBI" id="CHEBI:15378"/>
        <dbReference type="ChEBI" id="CHEBI:30013"/>
        <dbReference type="ChEBI" id="CHEBI:57692"/>
        <dbReference type="ChEBI" id="CHEBI:74257"/>
        <dbReference type="ChEBI" id="CHEBI:456215"/>
        <dbReference type="EC" id="2.7.1.180"/>
    </reaction>
</comment>
<evidence type="ECO:0000256" key="10">
    <source>
        <dbReference type="PIRNR" id="PIRNR006268"/>
    </source>
</evidence>
<dbReference type="InterPro" id="IPR003374">
    <property type="entry name" value="ApbE-like_sf"/>
</dbReference>
<dbReference type="OrthoDB" id="9778595at2"/>
<dbReference type="AlphaFoldDB" id="A0A1M5NNN8"/>
<organism evidence="12 13">
    <name type="scientific">Chryseolinea serpens</name>
    <dbReference type="NCBI Taxonomy" id="947013"/>
    <lineage>
        <taxon>Bacteria</taxon>
        <taxon>Pseudomonadati</taxon>
        <taxon>Bacteroidota</taxon>
        <taxon>Cytophagia</taxon>
        <taxon>Cytophagales</taxon>
        <taxon>Fulvivirgaceae</taxon>
        <taxon>Chryseolinea</taxon>
    </lineage>
</organism>
<feature type="binding site" evidence="11">
    <location>
        <position position="307"/>
    </location>
    <ligand>
        <name>Mg(2+)</name>
        <dbReference type="ChEBI" id="CHEBI:18420"/>
    </ligand>
</feature>
<evidence type="ECO:0000256" key="6">
    <source>
        <dbReference type="ARBA" id="ARBA00022827"/>
    </source>
</evidence>